<dbReference type="EMBL" id="JAVJAN010000051">
    <property type="protein sequence ID" value="MDR5588705.1"/>
    <property type="molecule type" value="Genomic_DNA"/>
</dbReference>
<name>A0ABU1EJZ2_9CLOT</name>
<dbReference type="RefSeq" id="WP_309556877.1">
    <property type="nucleotide sequence ID" value="NZ_JAVJAN010000051.1"/>
</dbReference>
<gene>
    <name evidence="1" type="ORF">RGC78_14640</name>
</gene>
<organism evidence="1 2">
    <name type="scientific">Clostridium aquiflavi</name>
    <dbReference type="NCBI Taxonomy" id="3073603"/>
    <lineage>
        <taxon>Bacteria</taxon>
        <taxon>Bacillati</taxon>
        <taxon>Bacillota</taxon>
        <taxon>Clostridia</taxon>
        <taxon>Eubacteriales</taxon>
        <taxon>Clostridiaceae</taxon>
        <taxon>Clostridium</taxon>
    </lineage>
</organism>
<keyword evidence="2" id="KW-1185">Reference proteome</keyword>
<dbReference type="Proteomes" id="UP001256646">
    <property type="component" value="Unassembled WGS sequence"/>
</dbReference>
<proteinExistence type="predicted"/>
<reference evidence="1 2" key="1">
    <citation type="submission" date="2023-09" db="EMBL/GenBank/DDBJ databases">
        <authorList>
            <person name="Zhai L."/>
        </authorList>
    </citation>
    <scope>NUCLEOTIDE SEQUENCE [LARGE SCALE GENOMIC DNA]</scope>
    <source>
        <strain evidence="1 2">5 N-1</strain>
    </source>
</reference>
<comment type="caution">
    <text evidence="1">The sequence shown here is derived from an EMBL/GenBank/DDBJ whole genome shotgun (WGS) entry which is preliminary data.</text>
</comment>
<sequence>MNLKKSLRYDIEIITKCGIKFPGRSVDSLKMKLTQEYWYEIWRSSTGKEID</sequence>
<evidence type="ECO:0000313" key="2">
    <source>
        <dbReference type="Proteomes" id="UP001256646"/>
    </source>
</evidence>
<evidence type="ECO:0000313" key="1">
    <source>
        <dbReference type="EMBL" id="MDR5588705.1"/>
    </source>
</evidence>
<protein>
    <submittedName>
        <fullName evidence="1">Uncharacterized protein</fullName>
    </submittedName>
</protein>
<accession>A0ABU1EJZ2</accession>